<comment type="caution">
    <text evidence="2">The sequence shown here is derived from an EMBL/GenBank/DDBJ whole genome shotgun (WGS) entry which is preliminary data.</text>
</comment>
<keyword evidence="3" id="KW-1185">Reference proteome</keyword>
<feature type="non-terminal residue" evidence="2">
    <location>
        <position position="1"/>
    </location>
</feature>
<sequence>MVEHGDLLGLLPEDTLADVLRRLVPRDLATARCVRKALRDIVDDRRLLLPHLLPHKVGGIFINFHSKGFWELFSRPSAGPVVSGWFDFVPGGTENVFKPPPLDHCKGLFLFNGKYVFNPATRKYACLPPRPPPVMTKQYFYEDPYLLYDPAVSPHYEIFLIHRIAYKSEPRCTSYRADRDALDPAIEKLEWPPSPYVLHVFSSKTAKWEQRSYLREGEGAGTVADVRFDSLFYEKRYAIYLRGELYFHCEADFVMRISLLNNKFQVIKPPKDNEVSLFNGLYLGRSKTGIQCAKVDNSGHPCRLRIWILKDLRGQMEWLLMHQANIGPMLPRHEYNQPIGGSWMLQDLNYYEIQHKYYGKKETIAVPEKFEWDSDNDDVLETGDRVYDGCKHITFLGFHPYKDVVFLAESSRRGLAYHWNSSKIQLLGNIYPKEPCIGQFAPISETFLYTPCWMEELPLSN</sequence>
<dbReference type="AlphaFoldDB" id="A0A5J9SUQ0"/>
<organism evidence="2 3">
    <name type="scientific">Eragrostis curvula</name>
    <name type="common">weeping love grass</name>
    <dbReference type="NCBI Taxonomy" id="38414"/>
    <lineage>
        <taxon>Eukaryota</taxon>
        <taxon>Viridiplantae</taxon>
        <taxon>Streptophyta</taxon>
        <taxon>Embryophyta</taxon>
        <taxon>Tracheophyta</taxon>
        <taxon>Spermatophyta</taxon>
        <taxon>Magnoliopsida</taxon>
        <taxon>Liliopsida</taxon>
        <taxon>Poales</taxon>
        <taxon>Poaceae</taxon>
        <taxon>PACMAD clade</taxon>
        <taxon>Chloridoideae</taxon>
        <taxon>Eragrostideae</taxon>
        <taxon>Eragrostidinae</taxon>
        <taxon>Eragrostis</taxon>
    </lineage>
</organism>
<dbReference type="PROSITE" id="PS50181">
    <property type="entry name" value="FBOX"/>
    <property type="match status" value="1"/>
</dbReference>
<dbReference type="PANTHER" id="PTHR34591">
    <property type="entry name" value="OS03G0653100 PROTEIN-RELATED"/>
    <property type="match status" value="1"/>
</dbReference>
<dbReference type="SMART" id="SM00256">
    <property type="entry name" value="FBOX"/>
    <property type="match status" value="1"/>
</dbReference>
<dbReference type="InterPro" id="IPR001810">
    <property type="entry name" value="F-box_dom"/>
</dbReference>
<dbReference type="InterPro" id="IPR036047">
    <property type="entry name" value="F-box-like_dom_sf"/>
</dbReference>
<evidence type="ECO:0000259" key="1">
    <source>
        <dbReference type="PROSITE" id="PS50181"/>
    </source>
</evidence>
<reference evidence="2 3" key="1">
    <citation type="journal article" date="2019" name="Sci. Rep.">
        <title>A high-quality genome of Eragrostis curvula grass provides insights into Poaceae evolution and supports new strategies to enhance forage quality.</title>
        <authorList>
            <person name="Carballo J."/>
            <person name="Santos B.A.C.M."/>
            <person name="Zappacosta D."/>
            <person name="Garbus I."/>
            <person name="Selva J.P."/>
            <person name="Gallo C.A."/>
            <person name="Diaz A."/>
            <person name="Albertini E."/>
            <person name="Caccamo M."/>
            <person name="Echenique V."/>
        </authorList>
    </citation>
    <scope>NUCLEOTIDE SEQUENCE [LARGE SCALE GENOMIC DNA]</scope>
    <source>
        <strain evidence="3">cv. Victoria</strain>
        <tissue evidence="2">Leaf</tissue>
    </source>
</reference>
<name>A0A5J9SUQ0_9POAL</name>
<dbReference type="OrthoDB" id="639965at2759"/>
<dbReference type="PANTHER" id="PTHR34591:SF52">
    <property type="entry name" value="F-BOX DOMAIN-CONTAINING PROTEIN"/>
    <property type="match status" value="1"/>
</dbReference>
<evidence type="ECO:0000313" key="3">
    <source>
        <dbReference type="Proteomes" id="UP000324897"/>
    </source>
</evidence>
<accession>A0A5J9SUQ0</accession>
<dbReference type="SUPFAM" id="SSF81383">
    <property type="entry name" value="F-box domain"/>
    <property type="match status" value="1"/>
</dbReference>
<gene>
    <name evidence="2" type="ORF">EJB05_51778</name>
</gene>
<dbReference type="EMBL" id="RWGY01000288">
    <property type="protein sequence ID" value="TVU02708.1"/>
    <property type="molecule type" value="Genomic_DNA"/>
</dbReference>
<evidence type="ECO:0000313" key="2">
    <source>
        <dbReference type="EMBL" id="TVU02708.1"/>
    </source>
</evidence>
<protein>
    <recommendedName>
        <fullName evidence="1">F-box domain-containing protein</fullName>
    </recommendedName>
</protein>
<dbReference type="Gramene" id="TVU02708">
    <property type="protein sequence ID" value="TVU02708"/>
    <property type="gene ID" value="EJB05_51778"/>
</dbReference>
<proteinExistence type="predicted"/>
<feature type="domain" description="F-box" evidence="1">
    <location>
        <begin position="5"/>
        <end position="52"/>
    </location>
</feature>
<dbReference type="Pfam" id="PF00646">
    <property type="entry name" value="F-box"/>
    <property type="match status" value="1"/>
</dbReference>
<dbReference type="Proteomes" id="UP000324897">
    <property type="component" value="Unassembled WGS sequence"/>
</dbReference>